<dbReference type="InterPro" id="IPR025267">
    <property type="entry name" value="ORF017-like"/>
</dbReference>
<organism evidence="1 2">
    <name type="scientific">Streptomyces johnsoniae</name>
    <dbReference type="NCBI Taxonomy" id="3075532"/>
    <lineage>
        <taxon>Bacteria</taxon>
        <taxon>Bacillati</taxon>
        <taxon>Actinomycetota</taxon>
        <taxon>Actinomycetes</taxon>
        <taxon>Kitasatosporales</taxon>
        <taxon>Streptomycetaceae</taxon>
        <taxon>Streptomyces</taxon>
    </lineage>
</organism>
<sequence>MANAYTDTTAMSNAVQAAWDKAFEFELRAEPVFRILADKRPTSLTNPGDTVNLEIFQDLAEQTAPLTETVDPDAVALGNPEIKTITLTEYGNPVLLTRKLRMFSLTDIDPAVTNILGYNARSSIDTIVQTTLRGGPNLLQRLAGALTYVTNATATTAATTMTATDVFTSGVARFVTTQLRTNLAPPKFGALFGCMIHPQVAHDLKEETGAAAWRDPHNYSAVGNIWANEIGTYEGAYYVESPRCYNAVDAGTGDNTVRRFRTYYVGRQALMEAVGEEFHPVAGPIVDKLGRFRPLGWYGVAGWGRYRDQCLIRVETTSSVNPD</sequence>
<reference evidence="2" key="1">
    <citation type="submission" date="2023-07" db="EMBL/GenBank/DDBJ databases">
        <title>30 novel species of actinomycetes from the DSMZ collection.</title>
        <authorList>
            <person name="Nouioui I."/>
        </authorList>
    </citation>
    <scope>NUCLEOTIDE SEQUENCE [LARGE SCALE GENOMIC DNA]</scope>
    <source>
        <strain evidence="2">DSM 41886</strain>
    </source>
</reference>
<dbReference type="NCBIfam" id="TIGR04387">
    <property type="entry name" value="capsid_maj_N4"/>
    <property type="match status" value="1"/>
</dbReference>
<name>A0ABU2S3X7_9ACTN</name>
<dbReference type="RefSeq" id="WP_311616756.1">
    <property type="nucleotide sequence ID" value="NZ_JAVREV010000003.1"/>
</dbReference>
<protein>
    <submittedName>
        <fullName evidence="1">N4-gp56 family major capsid protein</fullName>
    </submittedName>
</protein>
<keyword evidence="2" id="KW-1185">Reference proteome</keyword>
<proteinExistence type="predicted"/>
<gene>
    <name evidence="1" type="ORF">RM779_06880</name>
</gene>
<dbReference type="EMBL" id="JAVREV010000003">
    <property type="protein sequence ID" value="MDT0442320.1"/>
    <property type="molecule type" value="Genomic_DNA"/>
</dbReference>
<evidence type="ECO:0000313" key="2">
    <source>
        <dbReference type="Proteomes" id="UP001183615"/>
    </source>
</evidence>
<accession>A0ABU2S3X7</accession>
<comment type="caution">
    <text evidence="1">The sequence shown here is derived from an EMBL/GenBank/DDBJ whole genome shotgun (WGS) entry which is preliminary data.</text>
</comment>
<dbReference type="Proteomes" id="UP001183615">
    <property type="component" value="Unassembled WGS sequence"/>
</dbReference>
<evidence type="ECO:0000313" key="1">
    <source>
        <dbReference type="EMBL" id="MDT0442320.1"/>
    </source>
</evidence>
<dbReference type="Pfam" id="PF13252">
    <property type="entry name" value="Phage_capsid_3"/>
    <property type="match status" value="1"/>
</dbReference>